<reference evidence="6 7" key="1">
    <citation type="submission" date="2021-07" db="EMBL/GenBank/DDBJ databases">
        <title>Novel Helicobacter sp. Isolated from a dog.</title>
        <authorList>
            <person name="Rimbara E."/>
            <person name="Suzuki M."/>
        </authorList>
    </citation>
    <scope>NUCLEOTIDE SEQUENCE [LARGE SCALE GENOMIC DNA]</scope>
    <source>
        <strain evidence="7">NHP19-003</strain>
    </source>
</reference>
<dbReference type="InterPro" id="IPR050063">
    <property type="entry name" value="Ribosomal_protein_uL29"/>
</dbReference>
<dbReference type="PROSITE" id="PS00579">
    <property type="entry name" value="RIBOSOMAL_L29"/>
    <property type="match status" value="1"/>
</dbReference>
<dbReference type="Proteomes" id="UP000826775">
    <property type="component" value="Chromosome"/>
</dbReference>
<evidence type="ECO:0000313" key="7">
    <source>
        <dbReference type="Proteomes" id="UP000826775"/>
    </source>
</evidence>
<dbReference type="InterPro" id="IPR018254">
    <property type="entry name" value="Ribosomal_uL29_CS"/>
</dbReference>
<dbReference type="InterPro" id="IPR036049">
    <property type="entry name" value="Ribosomal_uL29_sf"/>
</dbReference>
<dbReference type="HAMAP" id="MF_00374">
    <property type="entry name" value="Ribosomal_uL29"/>
    <property type="match status" value="1"/>
</dbReference>
<proteinExistence type="inferred from homology"/>
<organism evidence="6 7">
    <name type="scientific">Helicobacter gastrocanis</name>
    <dbReference type="NCBI Taxonomy" id="2849641"/>
    <lineage>
        <taxon>Bacteria</taxon>
        <taxon>Pseudomonadati</taxon>
        <taxon>Campylobacterota</taxon>
        <taxon>Epsilonproteobacteria</taxon>
        <taxon>Campylobacterales</taxon>
        <taxon>Helicobacteraceae</taxon>
        <taxon>Helicobacter</taxon>
    </lineage>
</organism>
<dbReference type="Pfam" id="PF00831">
    <property type="entry name" value="Ribosomal_L29"/>
    <property type="match status" value="1"/>
</dbReference>
<keyword evidence="2 5" id="KW-0689">Ribosomal protein</keyword>
<protein>
    <recommendedName>
        <fullName evidence="4 5">Large ribosomal subunit protein uL29</fullName>
    </recommendedName>
</protein>
<dbReference type="GO" id="GO:0005840">
    <property type="term" value="C:ribosome"/>
    <property type="evidence" value="ECO:0007669"/>
    <property type="project" value="UniProtKB-KW"/>
</dbReference>
<evidence type="ECO:0000256" key="1">
    <source>
        <dbReference type="ARBA" id="ARBA00009254"/>
    </source>
</evidence>
<dbReference type="EMBL" id="AP024814">
    <property type="protein sequence ID" value="BCZ16822.1"/>
    <property type="molecule type" value="Genomic_DNA"/>
</dbReference>
<dbReference type="RefSeq" id="WP_221279646.1">
    <property type="nucleotide sequence ID" value="NZ_AP024814.1"/>
</dbReference>
<gene>
    <name evidence="5 6" type="primary">rpmC</name>
    <name evidence="6" type="ORF">NHP190003_01040</name>
</gene>
<dbReference type="Gene3D" id="1.10.287.310">
    <property type="match status" value="1"/>
</dbReference>
<dbReference type="PANTHER" id="PTHR10916">
    <property type="entry name" value="60S RIBOSOMAL PROTEIN L35/50S RIBOSOMAL PROTEIN L29"/>
    <property type="match status" value="1"/>
</dbReference>
<dbReference type="CDD" id="cd00427">
    <property type="entry name" value="Ribosomal_L29_HIP"/>
    <property type="match status" value="1"/>
</dbReference>
<evidence type="ECO:0000313" key="6">
    <source>
        <dbReference type="EMBL" id="BCZ16822.1"/>
    </source>
</evidence>
<evidence type="ECO:0000256" key="5">
    <source>
        <dbReference type="HAMAP-Rule" id="MF_00374"/>
    </source>
</evidence>
<evidence type="ECO:0000256" key="3">
    <source>
        <dbReference type="ARBA" id="ARBA00023274"/>
    </source>
</evidence>
<keyword evidence="7" id="KW-1185">Reference proteome</keyword>
<accession>A0ABM7S8I1</accession>
<dbReference type="PANTHER" id="PTHR10916:SF0">
    <property type="entry name" value="LARGE RIBOSOMAL SUBUNIT PROTEIN UL29C"/>
    <property type="match status" value="1"/>
</dbReference>
<dbReference type="SUPFAM" id="SSF46561">
    <property type="entry name" value="Ribosomal protein L29 (L29p)"/>
    <property type="match status" value="1"/>
</dbReference>
<dbReference type="InterPro" id="IPR001854">
    <property type="entry name" value="Ribosomal_uL29"/>
</dbReference>
<evidence type="ECO:0000256" key="4">
    <source>
        <dbReference type="ARBA" id="ARBA00035204"/>
    </source>
</evidence>
<comment type="similarity">
    <text evidence="1 5">Belongs to the universal ribosomal protein uL29 family.</text>
</comment>
<dbReference type="NCBIfam" id="TIGR00012">
    <property type="entry name" value="L29"/>
    <property type="match status" value="1"/>
</dbReference>
<sequence>MKFTELKDKDTKQLQELLKSKKLELFELRVKLKTMQLNKPSEIRAVRKDIARISTALNAPKA</sequence>
<keyword evidence="3 5" id="KW-0687">Ribonucleoprotein</keyword>
<evidence type="ECO:0000256" key="2">
    <source>
        <dbReference type="ARBA" id="ARBA00022980"/>
    </source>
</evidence>
<name>A0ABM7S8I1_9HELI</name>